<dbReference type="InterPro" id="IPR017853">
    <property type="entry name" value="GH"/>
</dbReference>
<comment type="caution">
    <text evidence="7">The sequence shown here is derived from an EMBL/GenBank/DDBJ whole genome shotgun (WGS) entry which is preliminary data.</text>
</comment>
<evidence type="ECO:0000313" key="8">
    <source>
        <dbReference type="Proteomes" id="UP001054889"/>
    </source>
</evidence>
<evidence type="ECO:0000256" key="4">
    <source>
        <dbReference type="RuleBase" id="RU004335"/>
    </source>
</evidence>
<dbReference type="InterPro" id="IPR044965">
    <property type="entry name" value="Glyco_hydro_17_plant"/>
</dbReference>
<evidence type="ECO:0000256" key="6">
    <source>
        <dbReference type="SAM" id="SignalP"/>
    </source>
</evidence>
<reference evidence="7" key="2">
    <citation type="submission" date="2021-12" db="EMBL/GenBank/DDBJ databases">
        <title>Resequencing data analysis of finger millet.</title>
        <authorList>
            <person name="Hatakeyama M."/>
            <person name="Aluri S."/>
            <person name="Balachadran M.T."/>
            <person name="Sivarajan S.R."/>
            <person name="Poveda L."/>
            <person name="Shimizu-Inatsugi R."/>
            <person name="Schlapbach R."/>
            <person name="Sreeman S.M."/>
            <person name="Shimizu K.K."/>
        </authorList>
    </citation>
    <scope>NUCLEOTIDE SEQUENCE</scope>
</reference>
<dbReference type="EMBL" id="BQKI01000084">
    <property type="protein sequence ID" value="GJN32612.1"/>
    <property type="molecule type" value="Genomic_DNA"/>
</dbReference>
<feature type="region of interest" description="Disordered" evidence="5">
    <location>
        <begin position="261"/>
        <end position="302"/>
    </location>
</feature>
<comment type="similarity">
    <text evidence="1 4">Belongs to the glycosyl hydrolase 17 family.</text>
</comment>
<keyword evidence="6" id="KW-0732">Signal</keyword>
<keyword evidence="8" id="KW-1185">Reference proteome</keyword>
<gene>
    <name evidence="7" type="primary">gb21128</name>
    <name evidence="7" type="ORF">PR202_gb21128</name>
</gene>
<dbReference type="GO" id="GO:0004553">
    <property type="term" value="F:hydrolase activity, hydrolyzing O-glycosyl compounds"/>
    <property type="evidence" value="ECO:0007669"/>
    <property type="project" value="InterPro"/>
</dbReference>
<dbReference type="SUPFAM" id="SSF51445">
    <property type="entry name" value="(Trans)glycosidases"/>
    <property type="match status" value="1"/>
</dbReference>
<dbReference type="GO" id="GO:0005975">
    <property type="term" value="P:carbohydrate metabolic process"/>
    <property type="evidence" value="ECO:0007669"/>
    <property type="project" value="InterPro"/>
</dbReference>
<evidence type="ECO:0000256" key="1">
    <source>
        <dbReference type="ARBA" id="ARBA00008773"/>
    </source>
</evidence>
<evidence type="ECO:0000256" key="3">
    <source>
        <dbReference type="ARBA" id="ARBA00023295"/>
    </source>
</evidence>
<dbReference type="PANTHER" id="PTHR32227">
    <property type="entry name" value="GLUCAN ENDO-1,3-BETA-GLUCOSIDASE BG1-RELATED-RELATED"/>
    <property type="match status" value="1"/>
</dbReference>
<evidence type="ECO:0008006" key="9">
    <source>
        <dbReference type="Google" id="ProtNLM"/>
    </source>
</evidence>
<feature type="chain" id="PRO_5043741750" description="Glucan endo-1,3-beta-D-glucosidase" evidence="6">
    <location>
        <begin position="24"/>
        <end position="384"/>
    </location>
</feature>
<sequence length="384" mass="41720">MALAGLVITLLGAPLLFFSYAEAGEVGVTYGRLGDNLPDPETVSQLLVDNGITMVRLYDADEAVLTALANTGIKVTVMMRNEELAAAAASRSYALQWVQCNVSAYYPDTLISGVAVGNEVFKEAPELNSQLVPAMNNVQLALEELGLADAVKVSTPIAFTALKDTSVPSSARFRDDIAQSVMVPMLQFLQRTGSYLSMNPYPFFAYAEDPQNIQLDYALGNYKPGVRDRNTGLVYHSLLDAMMDATYYAMENLTGSLNVMQATGGGSTPDTQWSENGWGSQGQVKPAKPPRKGSRGLQQAGNGFQPATVANAKAYNNYVINRVLSCKTGTPHRPNADMNIFIFALFNENQKGQGPNDVEQYFGLFYPNMTKVYDFDFRSGNVGL</sequence>
<protein>
    <recommendedName>
        <fullName evidence="9">Glucan endo-1,3-beta-D-glucosidase</fullName>
    </recommendedName>
</protein>
<reference evidence="7" key="1">
    <citation type="journal article" date="2018" name="DNA Res.">
        <title>Multiple hybrid de novo genome assembly of finger millet, an orphan allotetraploid crop.</title>
        <authorList>
            <person name="Hatakeyama M."/>
            <person name="Aluri S."/>
            <person name="Balachadran M.T."/>
            <person name="Sivarajan S.R."/>
            <person name="Patrignani A."/>
            <person name="Gruter S."/>
            <person name="Poveda L."/>
            <person name="Shimizu-Inatsugi R."/>
            <person name="Baeten J."/>
            <person name="Francoijs K.J."/>
            <person name="Nataraja K.N."/>
            <person name="Reddy Y.A.N."/>
            <person name="Phadnis S."/>
            <person name="Ravikumar R.L."/>
            <person name="Schlapbach R."/>
            <person name="Sreeman S.M."/>
            <person name="Shimizu K.K."/>
        </authorList>
    </citation>
    <scope>NUCLEOTIDE SEQUENCE</scope>
</reference>
<evidence type="ECO:0000313" key="7">
    <source>
        <dbReference type="EMBL" id="GJN32612.1"/>
    </source>
</evidence>
<dbReference type="Gene3D" id="3.20.20.80">
    <property type="entry name" value="Glycosidases"/>
    <property type="match status" value="1"/>
</dbReference>
<name>A0AAV5FCA2_ELECO</name>
<dbReference type="Proteomes" id="UP001054889">
    <property type="component" value="Unassembled WGS sequence"/>
</dbReference>
<dbReference type="AlphaFoldDB" id="A0AAV5FCA2"/>
<feature type="compositionally biased region" description="Polar residues" evidence="5">
    <location>
        <begin position="268"/>
        <end position="283"/>
    </location>
</feature>
<feature type="signal peptide" evidence="6">
    <location>
        <begin position="1"/>
        <end position="23"/>
    </location>
</feature>
<keyword evidence="3" id="KW-0326">Glycosidase</keyword>
<keyword evidence="2" id="KW-0378">Hydrolase</keyword>
<dbReference type="Pfam" id="PF00332">
    <property type="entry name" value="Glyco_hydro_17"/>
    <property type="match status" value="2"/>
</dbReference>
<organism evidence="7 8">
    <name type="scientific">Eleusine coracana subsp. coracana</name>
    <dbReference type="NCBI Taxonomy" id="191504"/>
    <lineage>
        <taxon>Eukaryota</taxon>
        <taxon>Viridiplantae</taxon>
        <taxon>Streptophyta</taxon>
        <taxon>Embryophyta</taxon>
        <taxon>Tracheophyta</taxon>
        <taxon>Spermatophyta</taxon>
        <taxon>Magnoliopsida</taxon>
        <taxon>Liliopsida</taxon>
        <taxon>Poales</taxon>
        <taxon>Poaceae</taxon>
        <taxon>PACMAD clade</taxon>
        <taxon>Chloridoideae</taxon>
        <taxon>Cynodonteae</taxon>
        <taxon>Eleusininae</taxon>
        <taxon>Eleusine</taxon>
    </lineage>
</organism>
<evidence type="ECO:0000256" key="2">
    <source>
        <dbReference type="ARBA" id="ARBA00022801"/>
    </source>
</evidence>
<evidence type="ECO:0000256" key="5">
    <source>
        <dbReference type="SAM" id="MobiDB-lite"/>
    </source>
</evidence>
<dbReference type="InterPro" id="IPR000490">
    <property type="entry name" value="Glyco_hydro_17"/>
</dbReference>
<accession>A0AAV5FCA2</accession>
<proteinExistence type="inferred from homology"/>